<sequence>MASFHAQADVWVWVDEQGRSYFSDQQVDERYTLFYRAPVQSAAPGATAPVAPAAPGVNPKLAEFFESSPRYRKIQPLLKDAAARYRVDYELLQALVAAESGFDADAVSSKGAIGLMQVMPDTARRFGVDGDRRRSVESKLTDPKTNINLGTRYLRLLMDMFPGKLDLALASYNAGEGAVQRAGNKVPNFKETQNYVATVGELYTALKPVPVAQVNKTASGRVKATYGEGYVMAGARDPYILKAPGAQGVALGGAVGRGNMVAPLLRPPAPDTPIAD</sequence>
<dbReference type="InterPro" id="IPR008258">
    <property type="entry name" value="Transglycosylase_SLT_dom_1"/>
</dbReference>
<proteinExistence type="inferred from homology"/>
<dbReference type="CDD" id="cd00254">
    <property type="entry name" value="LT-like"/>
    <property type="match status" value="1"/>
</dbReference>
<dbReference type="InterPro" id="IPR023346">
    <property type="entry name" value="Lysozyme-like_dom_sf"/>
</dbReference>
<dbReference type="EMBL" id="JAVDXO010000007">
    <property type="protein sequence ID" value="MDR7307835.1"/>
    <property type="molecule type" value="Genomic_DNA"/>
</dbReference>
<reference evidence="3 4" key="1">
    <citation type="submission" date="2023-07" db="EMBL/GenBank/DDBJ databases">
        <title>Sorghum-associated microbial communities from plants grown in Nebraska, USA.</title>
        <authorList>
            <person name="Schachtman D."/>
        </authorList>
    </citation>
    <scope>NUCLEOTIDE SEQUENCE [LARGE SCALE GENOMIC DNA]</scope>
    <source>
        <strain evidence="3 4">BE308</strain>
    </source>
</reference>
<keyword evidence="4" id="KW-1185">Reference proteome</keyword>
<evidence type="ECO:0000259" key="2">
    <source>
        <dbReference type="Pfam" id="PF01464"/>
    </source>
</evidence>
<dbReference type="Gene3D" id="1.10.530.10">
    <property type="match status" value="1"/>
</dbReference>
<dbReference type="PANTHER" id="PTHR37423">
    <property type="entry name" value="SOLUBLE LYTIC MUREIN TRANSGLYCOSYLASE-RELATED"/>
    <property type="match status" value="1"/>
</dbReference>
<evidence type="ECO:0000256" key="1">
    <source>
        <dbReference type="ARBA" id="ARBA00007734"/>
    </source>
</evidence>
<organism evidence="3 4">
    <name type="scientific">Rhodoferax saidenbachensis</name>
    <dbReference type="NCBI Taxonomy" id="1484693"/>
    <lineage>
        <taxon>Bacteria</taxon>
        <taxon>Pseudomonadati</taxon>
        <taxon>Pseudomonadota</taxon>
        <taxon>Betaproteobacteria</taxon>
        <taxon>Burkholderiales</taxon>
        <taxon>Comamonadaceae</taxon>
        <taxon>Rhodoferax</taxon>
    </lineage>
</organism>
<accession>A0ABU1ZQK6</accession>
<dbReference type="SUPFAM" id="SSF53955">
    <property type="entry name" value="Lysozyme-like"/>
    <property type="match status" value="1"/>
</dbReference>
<evidence type="ECO:0000313" key="4">
    <source>
        <dbReference type="Proteomes" id="UP001268089"/>
    </source>
</evidence>
<dbReference type="PANTHER" id="PTHR37423:SF2">
    <property type="entry name" value="MEMBRANE-BOUND LYTIC MUREIN TRANSGLYCOSYLASE C"/>
    <property type="match status" value="1"/>
</dbReference>
<gene>
    <name evidence="3" type="ORF">J2X15_003139</name>
</gene>
<protein>
    <submittedName>
        <fullName evidence="3">Soluble lytic murein transglycosylase-like protein</fullName>
    </submittedName>
</protein>
<dbReference type="Proteomes" id="UP001268089">
    <property type="component" value="Unassembled WGS sequence"/>
</dbReference>
<evidence type="ECO:0000313" key="3">
    <source>
        <dbReference type="EMBL" id="MDR7307835.1"/>
    </source>
</evidence>
<comment type="caution">
    <text evidence="3">The sequence shown here is derived from an EMBL/GenBank/DDBJ whole genome shotgun (WGS) entry which is preliminary data.</text>
</comment>
<feature type="domain" description="Transglycosylase SLT" evidence="2">
    <location>
        <begin position="78"/>
        <end position="191"/>
    </location>
</feature>
<dbReference type="InterPro" id="IPR000189">
    <property type="entry name" value="Transglyc_AS"/>
</dbReference>
<dbReference type="Pfam" id="PF01464">
    <property type="entry name" value="SLT"/>
    <property type="match status" value="1"/>
</dbReference>
<comment type="similarity">
    <text evidence="1">Belongs to the transglycosylase Slt family.</text>
</comment>
<dbReference type="RefSeq" id="WP_310344362.1">
    <property type="nucleotide sequence ID" value="NZ_JAVDXO010000007.1"/>
</dbReference>
<dbReference type="PROSITE" id="PS00922">
    <property type="entry name" value="TRANSGLYCOSYLASE"/>
    <property type="match status" value="1"/>
</dbReference>
<name>A0ABU1ZQK6_9BURK</name>